<dbReference type="EC" id="3.6.1.22" evidence="4"/>
<evidence type="ECO:0000256" key="4">
    <source>
        <dbReference type="ARBA" id="ARBA00012381"/>
    </source>
</evidence>
<dbReference type="AlphaFoldDB" id="A0A5Q2QE68"/>
<dbReference type="PANTHER" id="PTHR42904">
    <property type="entry name" value="NUDIX HYDROLASE, NUDC SUBFAMILY"/>
    <property type="match status" value="1"/>
</dbReference>
<dbReference type="InterPro" id="IPR000086">
    <property type="entry name" value="NUDIX_hydrolase_dom"/>
</dbReference>
<dbReference type="GO" id="GO:0046872">
    <property type="term" value="F:metal ion binding"/>
    <property type="evidence" value="ECO:0007669"/>
    <property type="project" value="UniProtKB-KW"/>
</dbReference>
<dbReference type="EMBL" id="CP045871">
    <property type="protein sequence ID" value="QGG80297.1"/>
    <property type="molecule type" value="Genomic_DNA"/>
</dbReference>
<gene>
    <name evidence="11" type="primary">nudC</name>
    <name evidence="11" type="ORF">GH975_06795</name>
</gene>
<keyword evidence="7" id="KW-0460">Magnesium</keyword>
<evidence type="ECO:0000256" key="1">
    <source>
        <dbReference type="ARBA" id="ARBA00001946"/>
    </source>
</evidence>
<evidence type="ECO:0000256" key="2">
    <source>
        <dbReference type="ARBA" id="ARBA00001947"/>
    </source>
</evidence>
<evidence type="ECO:0000313" key="11">
    <source>
        <dbReference type="EMBL" id="QGG80297.1"/>
    </source>
</evidence>
<dbReference type="GO" id="GO:0035529">
    <property type="term" value="F:NADH pyrophosphatase activity"/>
    <property type="evidence" value="ECO:0007669"/>
    <property type="project" value="TreeGrafter"/>
</dbReference>
<dbReference type="Proteomes" id="UP000388235">
    <property type="component" value="Chromosome"/>
</dbReference>
<feature type="domain" description="Nudix hydrolase" evidence="10">
    <location>
        <begin position="133"/>
        <end position="258"/>
    </location>
</feature>
<evidence type="ECO:0000256" key="5">
    <source>
        <dbReference type="ARBA" id="ARBA00022723"/>
    </source>
</evidence>
<evidence type="ECO:0000256" key="8">
    <source>
        <dbReference type="ARBA" id="ARBA00023027"/>
    </source>
</evidence>
<dbReference type="NCBIfam" id="NF001299">
    <property type="entry name" value="PRK00241.1"/>
    <property type="match status" value="1"/>
</dbReference>
<dbReference type="Gene3D" id="3.90.79.10">
    <property type="entry name" value="Nucleoside Triphosphate Pyrophosphohydrolase"/>
    <property type="match status" value="1"/>
</dbReference>
<dbReference type="Pfam" id="PF00293">
    <property type="entry name" value="NUDIX"/>
    <property type="match status" value="1"/>
</dbReference>
<dbReference type="PROSITE" id="PS00893">
    <property type="entry name" value="NUDIX_BOX"/>
    <property type="match status" value="1"/>
</dbReference>
<dbReference type="InterPro" id="IPR015797">
    <property type="entry name" value="NUDIX_hydrolase-like_dom_sf"/>
</dbReference>
<keyword evidence="6 11" id="KW-0378">Hydrolase</keyword>
<accession>A0A5Q2QE68</accession>
<dbReference type="RefSeq" id="WP_153713801.1">
    <property type="nucleotide sequence ID" value="NZ_CP045871.1"/>
</dbReference>
<dbReference type="GO" id="GO:0019677">
    <property type="term" value="P:NAD+ catabolic process"/>
    <property type="evidence" value="ECO:0007669"/>
    <property type="project" value="TreeGrafter"/>
</dbReference>
<dbReference type="InterPro" id="IPR049734">
    <property type="entry name" value="NudC-like_C"/>
</dbReference>
<keyword evidence="5" id="KW-0479">Metal-binding</keyword>
<dbReference type="GO" id="GO:0110153">
    <property type="term" value="F:RNA NAD-cap (NMN-forming) hydrolase activity"/>
    <property type="evidence" value="ECO:0007669"/>
    <property type="project" value="RHEA"/>
</dbReference>
<dbReference type="InterPro" id="IPR050241">
    <property type="entry name" value="NAD-cap_RNA_hydrolase_NudC"/>
</dbReference>
<comment type="cofactor">
    <cofactor evidence="1">
        <name>Mg(2+)</name>
        <dbReference type="ChEBI" id="CHEBI:18420"/>
    </cofactor>
</comment>
<organism evidence="11 12">
    <name type="scientific">Litorivicinus lipolyticus</name>
    <dbReference type="NCBI Taxonomy" id="418701"/>
    <lineage>
        <taxon>Bacteria</taxon>
        <taxon>Pseudomonadati</taxon>
        <taxon>Pseudomonadota</taxon>
        <taxon>Gammaproteobacteria</taxon>
        <taxon>Oceanospirillales</taxon>
        <taxon>Litorivicinaceae</taxon>
        <taxon>Litorivicinus</taxon>
    </lineage>
</organism>
<keyword evidence="8" id="KW-0520">NAD</keyword>
<dbReference type="KEGG" id="llp:GH975_06795"/>
<keyword evidence="12" id="KW-1185">Reference proteome</keyword>
<evidence type="ECO:0000259" key="10">
    <source>
        <dbReference type="PROSITE" id="PS51462"/>
    </source>
</evidence>
<evidence type="ECO:0000256" key="6">
    <source>
        <dbReference type="ARBA" id="ARBA00022801"/>
    </source>
</evidence>
<dbReference type="PANTHER" id="PTHR42904:SF6">
    <property type="entry name" value="NAD-CAPPED RNA HYDROLASE NUDT12"/>
    <property type="match status" value="1"/>
</dbReference>
<comment type="catalytic activity">
    <reaction evidence="9">
        <text>a 5'-end NAD(+)-phospho-ribonucleoside in mRNA + H2O = a 5'-end phospho-adenosine-phospho-ribonucleoside in mRNA + beta-nicotinamide D-ribonucleotide + 2 H(+)</text>
        <dbReference type="Rhea" id="RHEA:60876"/>
        <dbReference type="Rhea" id="RHEA-COMP:15698"/>
        <dbReference type="Rhea" id="RHEA-COMP:15719"/>
        <dbReference type="ChEBI" id="CHEBI:14649"/>
        <dbReference type="ChEBI" id="CHEBI:15377"/>
        <dbReference type="ChEBI" id="CHEBI:15378"/>
        <dbReference type="ChEBI" id="CHEBI:144029"/>
        <dbReference type="ChEBI" id="CHEBI:144051"/>
    </reaction>
    <physiologicalReaction direction="left-to-right" evidence="9">
        <dbReference type="Rhea" id="RHEA:60877"/>
    </physiologicalReaction>
</comment>
<dbReference type="GO" id="GO:0005829">
    <property type="term" value="C:cytosol"/>
    <property type="evidence" value="ECO:0007669"/>
    <property type="project" value="TreeGrafter"/>
</dbReference>
<protein>
    <recommendedName>
        <fullName evidence="4">NAD(+) diphosphatase</fullName>
        <ecNumber evidence="4">3.6.1.22</ecNumber>
    </recommendedName>
</protein>
<dbReference type="Pfam" id="PF09297">
    <property type="entry name" value="Zn_ribbon_NUD"/>
    <property type="match status" value="1"/>
</dbReference>
<dbReference type="Gene3D" id="3.90.79.20">
    <property type="match status" value="1"/>
</dbReference>
<sequence length="259" mass="28222">MFRGDVERDWAPGLAIGTPTWVAFNADRDVWVSDHGPLLASPVPSAATLVGGIGAHCVYAVRHDSIEGPGQWVPIRAALIEAADDAFMAIQAGIQRLEFAEEHRFCGRCGSATENSSSDMGKQCPSCALVAYPRVAPSIIVLVTRGDQALLGRSPRFVEGMYSTLAGFIEAGESAEHAIRREVMEEVGVRVTAPRYFATQSWPFKHSLMMGYFADWESGEITVDGVEIEDAQWFSRDQLPPLPPRASISRALIDTWIAS</sequence>
<evidence type="ECO:0000256" key="9">
    <source>
        <dbReference type="ARBA" id="ARBA00023679"/>
    </source>
</evidence>
<evidence type="ECO:0000313" key="12">
    <source>
        <dbReference type="Proteomes" id="UP000388235"/>
    </source>
</evidence>
<dbReference type="InterPro" id="IPR015376">
    <property type="entry name" value="Znr_NADH_PPase"/>
</dbReference>
<comment type="cofactor">
    <cofactor evidence="2">
        <name>Zn(2+)</name>
        <dbReference type="ChEBI" id="CHEBI:29105"/>
    </cofactor>
</comment>
<comment type="similarity">
    <text evidence="3">Belongs to the Nudix hydrolase family. NudC subfamily.</text>
</comment>
<dbReference type="OrthoDB" id="9791656at2"/>
<reference evidence="11 12" key="1">
    <citation type="submission" date="2019-11" db="EMBL/GenBank/DDBJ databases">
        <authorList>
            <person name="Khan S.A."/>
            <person name="Jeon C.O."/>
            <person name="Chun B.H."/>
        </authorList>
    </citation>
    <scope>NUCLEOTIDE SEQUENCE [LARGE SCALE GENOMIC DNA]</scope>
    <source>
        <strain evidence="11 12">IMCC 1097</strain>
    </source>
</reference>
<evidence type="ECO:0000256" key="7">
    <source>
        <dbReference type="ARBA" id="ARBA00022842"/>
    </source>
</evidence>
<dbReference type="CDD" id="cd03429">
    <property type="entry name" value="NUDIX_NADH_pyrophosphatase_Nudt13"/>
    <property type="match status" value="1"/>
</dbReference>
<proteinExistence type="inferred from homology"/>
<dbReference type="InterPro" id="IPR020084">
    <property type="entry name" value="NUDIX_hydrolase_CS"/>
</dbReference>
<dbReference type="SUPFAM" id="SSF55811">
    <property type="entry name" value="Nudix"/>
    <property type="match status" value="1"/>
</dbReference>
<dbReference type="PROSITE" id="PS51462">
    <property type="entry name" value="NUDIX"/>
    <property type="match status" value="1"/>
</dbReference>
<evidence type="ECO:0000256" key="3">
    <source>
        <dbReference type="ARBA" id="ARBA00009595"/>
    </source>
</evidence>
<name>A0A5Q2QE68_9GAMM</name>
<dbReference type="GO" id="GO:0006742">
    <property type="term" value="P:NADP+ catabolic process"/>
    <property type="evidence" value="ECO:0007669"/>
    <property type="project" value="TreeGrafter"/>
</dbReference>